<keyword evidence="2" id="KW-1185">Reference proteome</keyword>
<comment type="caution">
    <text evidence="1">The sequence shown here is derived from an EMBL/GenBank/DDBJ whole genome shotgun (WGS) entry which is preliminary data.</text>
</comment>
<reference evidence="1 2" key="1">
    <citation type="submission" date="2017-01" db="EMBL/GenBank/DDBJ databases">
        <authorList>
            <person name="Mah S.A."/>
            <person name="Swanson W.J."/>
            <person name="Moy G.W."/>
            <person name="Vacquier V.D."/>
        </authorList>
    </citation>
    <scope>NUCLEOTIDE SEQUENCE [LARGE SCALE GENOMIC DNA]</scope>
    <source>
        <strain evidence="1 2">GSMNP</strain>
    </source>
</reference>
<protein>
    <submittedName>
        <fullName evidence="1">Uncharacterized protein</fullName>
    </submittedName>
</protein>
<dbReference type="EMBL" id="LSSN01002310">
    <property type="protein sequence ID" value="OMJ16515.1"/>
    <property type="molecule type" value="Genomic_DNA"/>
</dbReference>
<organism evidence="1 2">
    <name type="scientific">Smittium culicis</name>
    <dbReference type="NCBI Taxonomy" id="133412"/>
    <lineage>
        <taxon>Eukaryota</taxon>
        <taxon>Fungi</taxon>
        <taxon>Fungi incertae sedis</taxon>
        <taxon>Zoopagomycota</taxon>
        <taxon>Kickxellomycotina</taxon>
        <taxon>Harpellomycetes</taxon>
        <taxon>Harpellales</taxon>
        <taxon>Legeriomycetaceae</taxon>
        <taxon>Smittium</taxon>
    </lineage>
</organism>
<sequence>MDYREESIPQSLITIQCSRRRSVCNQSEHKGTQVLQLVQGRQLCVPRLVISHLITLEQPLRLPDMVPDTAGYPKDQNEEVKDDLNCSLVEISYLTSRTAEFDYKAVNISTGNCSNIKSKKREIAAIREKELGSSGMETQWNSLQDKFFSEDAISILFPNQRSARRKTRNKEIERI</sequence>
<evidence type="ECO:0000313" key="2">
    <source>
        <dbReference type="Proteomes" id="UP000187283"/>
    </source>
</evidence>
<dbReference type="Proteomes" id="UP000187283">
    <property type="component" value="Unassembled WGS sequence"/>
</dbReference>
<dbReference type="OrthoDB" id="10676808at2759"/>
<name>A0A1R1XPL1_9FUNG</name>
<proteinExistence type="predicted"/>
<accession>A0A1R1XPL1</accession>
<evidence type="ECO:0000313" key="1">
    <source>
        <dbReference type="EMBL" id="OMJ16515.1"/>
    </source>
</evidence>
<dbReference type="AlphaFoldDB" id="A0A1R1XPL1"/>
<gene>
    <name evidence="1" type="ORF">AYI70_g6541</name>
</gene>